<feature type="region of interest" description="Disordered" evidence="2">
    <location>
        <begin position="143"/>
        <end position="252"/>
    </location>
</feature>
<keyword evidence="4" id="KW-1185">Reference proteome</keyword>
<reference evidence="3 4" key="1">
    <citation type="journal article" date="2015" name="Genome Biol. Evol.">
        <title>Comparative Genomics of a Bacterivorous Green Alga Reveals Evolutionary Causalities and Consequences of Phago-Mixotrophic Mode of Nutrition.</title>
        <authorList>
            <person name="Burns J.A."/>
            <person name="Paasch A."/>
            <person name="Narechania A."/>
            <person name="Kim E."/>
        </authorList>
    </citation>
    <scope>NUCLEOTIDE SEQUENCE [LARGE SCALE GENOMIC DNA]</scope>
    <source>
        <strain evidence="3 4">PLY_AMNH</strain>
    </source>
</reference>
<evidence type="ECO:0000313" key="3">
    <source>
        <dbReference type="EMBL" id="KAK3271745.1"/>
    </source>
</evidence>
<feature type="compositionally biased region" description="Basic and acidic residues" evidence="2">
    <location>
        <begin position="147"/>
        <end position="182"/>
    </location>
</feature>
<evidence type="ECO:0000256" key="2">
    <source>
        <dbReference type="SAM" id="MobiDB-lite"/>
    </source>
</evidence>
<comment type="caution">
    <text evidence="3">The sequence shown here is derived from an EMBL/GenBank/DDBJ whole genome shotgun (WGS) entry which is preliminary data.</text>
</comment>
<dbReference type="EMBL" id="LGRX02009394">
    <property type="protein sequence ID" value="KAK3271745.1"/>
    <property type="molecule type" value="Genomic_DNA"/>
</dbReference>
<evidence type="ECO:0000256" key="1">
    <source>
        <dbReference type="SAM" id="Coils"/>
    </source>
</evidence>
<feature type="compositionally biased region" description="Acidic residues" evidence="2">
    <location>
        <begin position="203"/>
        <end position="216"/>
    </location>
</feature>
<name>A0AAE0L4T5_9CHLO</name>
<feature type="compositionally biased region" description="Polar residues" evidence="2">
    <location>
        <begin position="183"/>
        <end position="194"/>
    </location>
</feature>
<keyword evidence="1" id="KW-0175">Coiled coil</keyword>
<accession>A0AAE0L4T5</accession>
<dbReference type="Proteomes" id="UP001190700">
    <property type="component" value="Unassembled WGS sequence"/>
</dbReference>
<sequence>MPSSKDLPDYCEELGEVLQPDANLYNSHLQGMEDISESMLARLDELTTMLEALRVQSEEQRVELEPTLTAFVQGLERDYAHVDETVAATLNMREAVEHMENEIANAEALVGRQNNMALFAASTTSMFKQMASSTYAWTKNMTASDGKAGDTKPVVMDDKQAAPPELKPEVAREEKKLEDDTNHSPAVTPSSQAPSGAPKDFQEGEAEEEDEEEEAKEGEWYEDKVPEKVPEKSAPEPPAEEENSGFFGIKFW</sequence>
<proteinExistence type="predicted"/>
<dbReference type="AlphaFoldDB" id="A0AAE0L4T5"/>
<gene>
    <name evidence="3" type="ORF">CYMTET_19927</name>
</gene>
<evidence type="ECO:0000313" key="4">
    <source>
        <dbReference type="Proteomes" id="UP001190700"/>
    </source>
</evidence>
<protein>
    <submittedName>
        <fullName evidence="3">Uncharacterized protein</fullName>
    </submittedName>
</protein>
<feature type="coiled-coil region" evidence="1">
    <location>
        <begin position="89"/>
        <end position="116"/>
    </location>
</feature>
<organism evidence="3 4">
    <name type="scientific">Cymbomonas tetramitiformis</name>
    <dbReference type="NCBI Taxonomy" id="36881"/>
    <lineage>
        <taxon>Eukaryota</taxon>
        <taxon>Viridiplantae</taxon>
        <taxon>Chlorophyta</taxon>
        <taxon>Pyramimonadophyceae</taxon>
        <taxon>Pyramimonadales</taxon>
        <taxon>Pyramimonadaceae</taxon>
        <taxon>Cymbomonas</taxon>
    </lineage>
</organism>
<feature type="compositionally biased region" description="Basic and acidic residues" evidence="2">
    <location>
        <begin position="217"/>
        <end position="234"/>
    </location>
</feature>